<keyword evidence="3" id="KW-1185">Reference proteome</keyword>
<dbReference type="InterPro" id="IPR057207">
    <property type="entry name" value="FBXL15_LRR"/>
</dbReference>
<sequence>MEPLGYDELLLIYDKIHNVHDRKSFYQASKQILKVACIHLRELDIGFPDLLKDVLPSSPNMVKFKCNKRLSNTYMELLARSCPNLRDLRLGIEEDLDPHKAAYELGEFDFNDDGLCVVVNACSRLNEVDLSGRLHVGDVGVASLLQSCTGLAYLNLSGCASITDELFKLIGKSWSLRHLCLGGCMVSDLGLEYIAKGNLRTCLQKLHMDKCDNISKNGISSLKQMKELTDLKLSNCGVNITDSEILALSSIKTLEYINLSWLIDAANISSSHMDSSSMEPSVVNLAGCKTLTSVGLCSFAHHPRLKYLSLFSCHDVSWKDVEYVVSTCKSLVYIGLSRRIKTPMPKEGFNMSYYHHNWRTIFWK</sequence>
<dbReference type="AlphaFoldDB" id="A0A2U1NH98"/>
<dbReference type="Pfam" id="PF25372">
    <property type="entry name" value="DUF7885"/>
    <property type="match status" value="1"/>
</dbReference>
<dbReference type="GO" id="GO:0031146">
    <property type="term" value="P:SCF-dependent proteasomal ubiquitin-dependent protein catabolic process"/>
    <property type="evidence" value="ECO:0007669"/>
    <property type="project" value="TreeGrafter"/>
</dbReference>
<dbReference type="EMBL" id="PKPP01002827">
    <property type="protein sequence ID" value="PWA72883.1"/>
    <property type="molecule type" value="Genomic_DNA"/>
</dbReference>
<evidence type="ECO:0000313" key="3">
    <source>
        <dbReference type="Proteomes" id="UP000245207"/>
    </source>
</evidence>
<evidence type="ECO:0000313" key="2">
    <source>
        <dbReference type="EMBL" id="PWA72883.1"/>
    </source>
</evidence>
<dbReference type="SUPFAM" id="SSF52047">
    <property type="entry name" value="RNI-like"/>
    <property type="match status" value="1"/>
</dbReference>
<gene>
    <name evidence="2" type="ORF">CTI12_AA265760</name>
</gene>
<dbReference type="GO" id="GO:0019005">
    <property type="term" value="C:SCF ubiquitin ligase complex"/>
    <property type="evidence" value="ECO:0007669"/>
    <property type="project" value="TreeGrafter"/>
</dbReference>
<dbReference type="STRING" id="35608.A0A2U1NH98"/>
<dbReference type="PANTHER" id="PTHR13318">
    <property type="entry name" value="PARTNER OF PAIRED, ISOFORM B-RELATED"/>
    <property type="match status" value="1"/>
</dbReference>
<dbReference type="OrthoDB" id="1870722at2759"/>
<accession>A0A2U1NH98</accession>
<evidence type="ECO:0000259" key="1">
    <source>
        <dbReference type="Pfam" id="PF25372"/>
    </source>
</evidence>
<reference evidence="2 3" key="1">
    <citation type="journal article" date="2018" name="Mol. Plant">
        <title>The genome of Artemisia annua provides insight into the evolution of Asteraceae family and artemisinin biosynthesis.</title>
        <authorList>
            <person name="Shen Q."/>
            <person name="Zhang L."/>
            <person name="Liao Z."/>
            <person name="Wang S."/>
            <person name="Yan T."/>
            <person name="Shi P."/>
            <person name="Liu M."/>
            <person name="Fu X."/>
            <person name="Pan Q."/>
            <person name="Wang Y."/>
            <person name="Lv Z."/>
            <person name="Lu X."/>
            <person name="Zhang F."/>
            <person name="Jiang W."/>
            <person name="Ma Y."/>
            <person name="Chen M."/>
            <person name="Hao X."/>
            <person name="Li L."/>
            <person name="Tang Y."/>
            <person name="Lv G."/>
            <person name="Zhou Y."/>
            <person name="Sun X."/>
            <person name="Brodelius P.E."/>
            <person name="Rose J.K.C."/>
            <person name="Tang K."/>
        </authorList>
    </citation>
    <scope>NUCLEOTIDE SEQUENCE [LARGE SCALE GENOMIC DNA]</scope>
    <source>
        <strain evidence="3">cv. Huhao1</strain>
        <tissue evidence="2">Leaf</tissue>
    </source>
</reference>
<dbReference type="InterPro" id="IPR032675">
    <property type="entry name" value="LRR_dom_sf"/>
</dbReference>
<proteinExistence type="predicted"/>
<name>A0A2U1NH98_ARTAN</name>
<dbReference type="Gene3D" id="3.80.10.10">
    <property type="entry name" value="Ribonuclease Inhibitor"/>
    <property type="match status" value="2"/>
</dbReference>
<protein>
    <submittedName>
        <fullName evidence="2">Leucine-rich repeat, cysteine-containing subtype</fullName>
    </submittedName>
</protein>
<comment type="caution">
    <text evidence="2">The sequence shown here is derived from an EMBL/GenBank/DDBJ whole genome shotgun (WGS) entry which is preliminary data.</text>
</comment>
<organism evidence="2 3">
    <name type="scientific">Artemisia annua</name>
    <name type="common">Sweet wormwood</name>
    <dbReference type="NCBI Taxonomy" id="35608"/>
    <lineage>
        <taxon>Eukaryota</taxon>
        <taxon>Viridiplantae</taxon>
        <taxon>Streptophyta</taxon>
        <taxon>Embryophyta</taxon>
        <taxon>Tracheophyta</taxon>
        <taxon>Spermatophyta</taxon>
        <taxon>Magnoliopsida</taxon>
        <taxon>eudicotyledons</taxon>
        <taxon>Gunneridae</taxon>
        <taxon>Pentapetalae</taxon>
        <taxon>asterids</taxon>
        <taxon>campanulids</taxon>
        <taxon>Asterales</taxon>
        <taxon>Asteraceae</taxon>
        <taxon>Asteroideae</taxon>
        <taxon>Anthemideae</taxon>
        <taxon>Artemisiinae</taxon>
        <taxon>Artemisia</taxon>
    </lineage>
</organism>
<dbReference type="SMART" id="SM00367">
    <property type="entry name" value="LRR_CC"/>
    <property type="match status" value="5"/>
</dbReference>
<dbReference type="Proteomes" id="UP000245207">
    <property type="component" value="Unassembled WGS sequence"/>
</dbReference>
<dbReference type="InterPro" id="IPR006553">
    <property type="entry name" value="Leu-rich_rpt_Cys-con_subtyp"/>
</dbReference>
<feature type="domain" description="F-box/LRR-repeat protein 15-like leucin rich repeat" evidence="1">
    <location>
        <begin position="110"/>
        <end position="248"/>
    </location>
</feature>